<sequence>MATKSGLITNIKDGAMHKQMMWRKRSQDEQGESESYTFLSTTPLQFQKSEYPFGLEQRRRILSFATVKQDCSI</sequence>
<keyword evidence="2" id="KW-1185">Reference proteome</keyword>
<reference evidence="1" key="1">
    <citation type="submission" date="2021-03" db="EMBL/GenBank/DDBJ databases">
        <authorList>
            <person name="Li Z."/>
            <person name="Yang C."/>
        </authorList>
    </citation>
    <scope>NUCLEOTIDE SEQUENCE</scope>
    <source>
        <strain evidence="1">Dzin_1.0</strain>
        <tissue evidence="1">Leaf</tissue>
    </source>
</reference>
<gene>
    <name evidence="1" type="ORF">J5N97_027009</name>
</gene>
<accession>A0A9D5C3F5</accession>
<protein>
    <submittedName>
        <fullName evidence="1">Uncharacterized protein</fullName>
    </submittedName>
</protein>
<proteinExistence type="predicted"/>
<reference evidence="1" key="2">
    <citation type="journal article" date="2022" name="Hortic Res">
        <title>The genome of Dioscorea zingiberensis sheds light on the biosynthesis, origin and evolution of the medicinally important diosgenin saponins.</title>
        <authorList>
            <person name="Li Y."/>
            <person name="Tan C."/>
            <person name="Li Z."/>
            <person name="Guo J."/>
            <person name="Li S."/>
            <person name="Chen X."/>
            <person name="Wang C."/>
            <person name="Dai X."/>
            <person name="Yang H."/>
            <person name="Song W."/>
            <person name="Hou L."/>
            <person name="Xu J."/>
            <person name="Tong Z."/>
            <person name="Xu A."/>
            <person name="Yuan X."/>
            <person name="Wang W."/>
            <person name="Yang Q."/>
            <person name="Chen L."/>
            <person name="Sun Z."/>
            <person name="Wang K."/>
            <person name="Pan B."/>
            <person name="Chen J."/>
            <person name="Bao Y."/>
            <person name="Liu F."/>
            <person name="Qi X."/>
            <person name="Gang D.R."/>
            <person name="Wen J."/>
            <person name="Li J."/>
        </authorList>
    </citation>
    <scope>NUCLEOTIDE SEQUENCE</scope>
    <source>
        <strain evidence="1">Dzin_1.0</strain>
    </source>
</reference>
<dbReference type="EMBL" id="JAGGNH010000008">
    <property type="protein sequence ID" value="KAJ0965871.1"/>
    <property type="molecule type" value="Genomic_DNA"/>
</dbReference>
<dbReference type="AlphaFoldDB" id="A0A9D5C3F5"/>
<comment type="caution">
    <text evidence="1">The sequence shown here is derived from an EMBL/GenBank/DDBJ whole genome shotgun (WGS) entry which is preliminary data.</text>
</comment>
<dbReference type="Proteomes" id="UP001085076">
    <property type="component" value="Miscellaneous, Linkage group lg08"/>
</dbReference>
<evidence type="ECO:0000313" key="2">
    <source>
        <dbReference type="Proteomes" id="UP001085076"/>
    </source>
</evidence>
<evidence type="ECO:0000313" key="1">
    <source>
        <dbReference type="EMBL" id="KAJ0965871.1"/>
    </source>
</evidence>
<organism evidence="1 2">
    <name type="scientific">Dioscorea zingiberensis</name>
    <dbReference type="NCBI Taxonomy" id="325984"/>
    <lineage>
        <taxon>Eukaryota</taxon>
        <taxon>Viridiplantae</taxon>
        <taxon>Streptophyta</taxon>
        <taxon>Embryophyta</taxon>
        <taxon>Tracheophyta</taxon>
        <taxon>Spermatophyta</taxon>
        <taxon>Magnoliopsida</taxon>
        <taxon>Liliopsida</taxon>
        <taxon>Dioscoreales</taxon>
        <taxon>Dioscoreaceae</taxon>
        <taxon>Dioscorea</taxon>
    </lineage>
</organism>
<name>A0A9D5C3F5_9LILI</name>